<keyword evidence="3" id="KW-0560">Oxidoreductase</keyword>
<name>A0A136LYH2_9BACT</name>
<dbReference type="GO" id="GO:0016787">
    <property type="term" value="F:hydrolase activity"/>
    <property type="evidence" value="ECO:0007669"/>
    <property type="project" value="UniProtKB-KW"/>
</dbReference>
<proteinExistence type="predicted"/>
<dbReference type="AlphaFoldDB" id="A0A136LYH2"/>
<reference evidence="3 4" key="1">
    <citation type="submission" date="2015-02" db="EMBL/GenBank/DDBJ databases">
        <title>Improved understanding of the partial-nitritation anammox process through 23 genomes representing the majority of the microbial community.</title>
        <authorList>
            <person name="Speth D.R."/>
            <person name="In T Zandt M."/>
            <person name="Guerrero Cruz S."/>
            <person name="Jetten M.S."/>
            <person name="Dutilh B.E."/>
        </authorList>
    </citation>
    <scope>NUCLEOTIDE SEQUENCE [LARGE SCALE GENOMIC DNA]</scope>
    <source>
        <strain evidence="3">OLB20</strain>
    </source>
</reference>
<dbReference type="SUPFAM" id="SSF53474">
    <property type="entry name" value="alpha/beta-Hydrolases"/>
    <property type="match status" value="1"/>
</dbReference>
<dbReference type="Proteomes" id="UP000070457">
    <property type="component" value="Unassembled WGS sequence"/>
</dbReference>
<dbReference type="Pfam" id="PF12697">
    <property type="entry name" value="Abhydrolase_6"/>
    <property type="match status" value="1"/>
</dbReference>
<dbReference type="PANTHER" id="PTHR43798:SF31">
    <property type="entry name" value="AB HYDROLASE SUPERFAMILY PROTEIN YCLE"/>
    <property type="match status" value="1"/>
</dbReference>
<accession>A0A136LYH2</accession>
<evidence type="ECO:0000313" key="3">
    <source>
        <dbReference type="EMBL" id="KXK26666.1"/>
    </source>
</evidence>
<organism evidence="3 4">
    <name type="scientific">candidate division WS6 bacterium OLB20</name>
    <dbReference type="NCBI Taxonomy" id="1617426"/>
    <lineage>
        <taxon>Bacteria</taxon>
        <taxon>Candidatus Dojkabacteria</taxon>
    </lineage>
</organism>
<protein>
    <submittedName>
        <fullName evidence="3">Non-heme bromoperoxidase BPO-A2</fullName>
        <ecNumber evidence="3">1.11.1.-</ecNumber>
    </submittedName>
</protein>
<dbReference type="STRING" id="1617426.TR69_WS6001000674"/>
<gene>
    <name evidence="3" type="primary">bpoA2</name>
    <name evidence="3" type="ORF">TR69_WS6001000674</name>
</gene>
<dbReference type="Gene3D" id="3.40.50.1820">
    <property type="entry name" value="alpha/beta hydrolase"/>
    <property type="match status" value="1"/>
</dbReference>
<keyword evidence="1" id="KW-0378">Hydrolase</keyword>
<dbReference type="InterPro" id="IPR050266">
    <property type="entry name" value="AB_hydrolase_sf"/>
</dbReference>
<evidence type="ECO:0000313" key="4">
    <source>
        <dbReference type="Proteomes" id="UP000070457"/>
    </source>
</evidence>
<evidence type="ECO:0000256" key="1">
    <source>
        <dbReference type="ARBA" id="ARBA00022801"/>
    </source>
</evidence>
<dbReference type="InterPro" id="IPR029058">
    <property type="entry name" value="AB_hydrolase_fold"/>
</dbReference>
<feature type="domain" description="AB hydrolase-1" evidence="2">
    <location>
        <begin position="24"/>
        <end position="245"/>
    </location>
</feature>
<evidence type="ECO:0000259" key="2">
    <source>
        <dbReference type="Pfam" id="PF12697"/>
    </source>
</evidence>
<dbReference type="PRINTS" id="PR00111">
    <property type="entry name" value="ABHYDROLASE"/>
</dbReference>
<sequence>MIAGHIEHNHGRLYYETDGTGEPLVFIHGFSLDHRMWREQLSAFRDYQVLTYDLRGHGRSDVPSGSYSHHDDLAALLEELEIQPVHLVGLSLGGEVALDFAVEYAGHARSLTLLSTSLSGFSGNVDWNVHPEAGLPYAKLNWLNHEVFASARKVPAVRSVLEQMIYDYSGWHWLNDDPRERPEPPAADRVRELTIPILTAVGEDDLPYYHDIANAIAGATSSAEKTVIQGAGHLLNLEKPELINALIRQQTVAR</sequence>
<dbReference type="InterPro" id="IPR000073">
    <property type="entry name" value="AB_hydrolase_1"/>
</dbReference>
<dbReference type="PANTHER" id="PTHR43798">
    <property type="entry name" value="MONOACYLGLYCEROL LIPASE"/>
    <property type="match status" value="1"/>
</dbReference>
<keyword evidence="3" id="KW-0575">Peroxidase</keyword>
<dbReference type="EMBL" id="JYNZ01000003">
    <property type="protein sequence ID" value="KXK26666.1"/>
    <property type="molecule type" value="Genomic_DNA"/>
</dbReference>
<dbReference type="GO" id="GO:0004601">
    <property type="term" value="F:peroxidase activity"/>
    <property type="evidence" value="ECO:0007669"/>
    <property type="project" value="UniProtKB-KW"/>
</dbReference>
<comment type="caution">
    <text evidence="3">The sequence shown here is derived from an EMBL/GenBank/DDBJ whole genome shotgun (WGS) entry which is preliminary data.</text>
</comment>
<dbReference type="EC" id="1.11.1.-" evidence="3"/>
<dbReference type="GO" id="GO:0016020">
    <property type="term" value="C:membrane"/>
    <property type="evidence" value="ECO:0007669"/>
    <property type="project" value="TreeGrafter"/>
</dbReference>